<evidence type="ECO:0000259" key="4">
    <source>
        <dbReference type="Pfam" id="PF00535"/>
    </source>
</evidence>
<evidence type="ECO:0000313" key="6">
    <source>
        <dbReference type="Proteomes" id="UP000195981"/>
    </source>
</evidence>
<dbReference type="AlphaFoldDB" id="A0A1X6WY78"/>
<protein>
    <submittedName>
        <fullName evidence="5">Putative glycosyltransferase</fullName>
        <ecNumber evidence="5">2.4.1.-</ecNumber>
    </submittedName>
</protein>
<dbReference type="SUPFAM" id="SSF53448">
    <property type="entry name" value="Nucleotide-diphospho-sugar transferases"/>
    <property type="match status" value="1"/>
</dbReference>
<dbReference type="RefSeq" id="WP_087103416.1">
    <property type="nucleotide sequence ID" value="NZ_FWFG01000050.1"/>
</dbReference>
<evidence type="ECO:0000313" key="5">
    <source>
        <dbReference type="EMBL" id="SLM90768.1"/>
    </source>
</evidence>
<gene>
    <name evidence="5" type="ORF">FM110_05535</name>
</gene>
<dbReference type="Pfam" id="PF00535">
    <property type="entry name" value="Glycos_transf_2"/>
    <property type="match status" value="1"/>
</dbReference>
<dbReference type="Proteomes" id="UP000195981">
    <property type="component" value="Unassembled WGS sequence"/>
</dbReference>
<evidence type="ECO:0000256" key="1">
    <source>
        <dbReference type="ARBA" id="ARBA00006739"/>
    </source>
</evidence>
<evidence type="ECO:0000256" key="3">
    <source>
        <dbReference type="ARBA" id="ARBA00022679"/>
    </source>
</evidence>
<reference evidence="5 6" key="1">
    <citation type="submission" date="2017-02" db="EMBL/GenBank/DDBJ databases">
        <authorList>
            <person name="Peterson S.W."/>
        </authorList>
    </citation>
    <scope>NUCLEOTIDE SEQUENCE [LARGE SCALE GENOMIC DNA]</scope>
    <source>
        <strain evidence="5 6">CIP104813</strain>
    </source>
</reference>
<accession>A0A1X6WY78</accession>
<keyword evidence="6" id="KW-1185">Reference proteome</keyword>
<dbReference type="InterPro" id="IPR050834">
    <property type="entry name" value="Glycosyltransf_2"/>
</dbReference>
<feature type="domain" description="Glycosyltransferase 2-like" evidence="4">
    <location>
        <begin position="33"/>
        <end position="167"/>
    </location>
</feature>
<evidence type="ECO:0000256" key="2">
    <source>
        <dbReference type="ARBA" id="ARBA00022676"/>
    </source>
</evidence>
<keyword evidence="2 5" id="KW-0328">Glycosyltransferase</keyword>
<dbReference type="InterPro" id="IPR029044">
    <property type="entry name" value="Nucleotide-diphossugar_trans"/>
</dbReference>
<dbReference type="OrthoDB" id="7665907at2"/>
<organism evidence="5 6">
    <name type="scientific">Brachybacterium nesterenkovii</name>
    <dbReference type="NCBI Taxonomy" id="47847"/>
    <lineage>
        <taxon>Bacteria</taxon>
        <taxon>Bacillati</taxon>
        <taxon>Actinomycetota</taxon>
        <taxon>Actinomycetes</taxon>
        <taxon>Micrococcales</taxon>
        <taxon>Dermabacteraceae</taxon>
        <taxon>Brachybacterium</taxon>
    </lineage>
</organism>
<name>A0A1X6WY78_9MICO</name>
<dbReference type="InterPro" id="IPR001173">
    <property type="entry name" value="Glyco_trans_2-like"/>
</dbReference>
<dbReference type="GO" id="GO:0016757">
    <property type="term" value="F:glycosyltransferase activity"/>
    <property type="evidence" value="ECO:0007669"/>
    <property type="project" value="UniProtKB-KW"/>
</dbReference>
<dbReference type="PANTHER" id="PTHR43685">
    <property type="entry name" value="GLYCOSYLTRANSFERASE"/>
    <property type="match status" value="1"/>
</dbReference>
<dbReference type="EMBL" id="FWFG01000050">
    <property type="protein sequence ID" value="SLM90768.1"/>
    <property type="molecule type" value="Genomic_DNA"/>
</dbReference>
<dbReference type="EC" id="2.4.1.-" evidence="5"/>
<dbReference type="PANTHER" id="PTHR43685:SF5">
    <property type="entry name" value="GLYCOSYLTRANSFERASE EPSE-RELATED"/>
    <property type="match status" value="1"/>
</dbReference>
<keyword evidence="3 5" id="KW-0808">Transferase</keyword>
<proteinExistence type="inferred from homology"/>
<sequence length="284" mass="31817">MNEVAPPPFTVVMPLWRGDRADRFRAAARSATLEQDLRPAHLIVTVDGPVGPELERELAGIETGELGPALVLRHDRHRGLAPALQDALDRAETEIIARADADDLCRPDRFARQIPALADGQLDLLGCAMQEFSDDVAPGTGPLRRRPLSHEEIVAYLPVHSPFHHPTVVMRAPVALAAGGYRELDHLEDYWLWERMVLAGARCGNLPDVLVDYRVDEDLFARRGGWGMLASDLRLQRIFLRDRVIGPWGFVRNLASRGAYRLVPGAARRFVYRTFVEPFSPRSR</sequence>
<comment type="similarity">
    <text evidence="1">Belongs to the glycosyltransferase 2 family.</text>
</comment>
<dbReference type="Gene3D" id="3.90.550.10">
    <property type="entry name" value="Spore Coat Polysaccharide Biosynthesis Protein SpsA, Chain A"/>
    <property type="match status" value="1"/>
</dbReference>